<gene>
    <name evidence="5" type="ORF">MNOR_LOCUS40430</name>
</gene>
<dbReference type="PROSITE" id="PS50089">
    <property type="entry name" value="ZF_RING_2"/>
    <property type="match status" value="1"/>
</dbReference>
<feature type="non-terminal residue" evidence="5">
    <location>
        <position position="158"/>
    </location>
</feature>
<organism evidence="5 6">
    <name type="scientific">Meganyctiphanes norvegica</name>
    <name type="common">Northern krill</name>
    <name type="synonym">Thysanopoda norvegica</name>
    <dbReference type="NCBI Taxonomy" id="48144"/>
    <lineage>
        <taxon>Eukaryota</taxon>
        <taxon>Metazoa</taxon>
        <taxon>Ecdysozoa</taxon>
        <taxon>Arthropoda</taxon>
        <taxon>Crustacea</taxon>
        <taxon>Multicrustacea</taxon>
        <taxon>Malacostraca</taxon>
        <taxon>Eumalacostraca</taxon>
        <taxon>Eucarida</taxon>
        <taxon>Euphausiacea</taxon>
        <taxon>Euphausiidae</taxon>
        <taxon>Meganyctiphanes</taxon>
    </lineage>
</organism>
<comment type="caution">
    <text evidence="5">The sequence shown here is derived from an EMBL/GenBank/DDBJ whole genome shotgun (WGS) entry which is preliminary data.</text>
</comment>
<protein>
    <recommendedName>
        <fullName evidence="4">RING-type domain-containing protein</fullName>
    </recommendedName>
</protein>
<keyword evidence="2" id="KW-0862">Zinc</keyword>
<sequence>DHLKCFVCNNQFDEDKRRARTLPCAHHSCQDCLVQIINSTSPHYPICRAVISSFSVEMLPPNFLMDDLISKMNTGLHAMSLKGNGEDFSVGSCPKHKECQLYFTCKYQNISFEDELEETKKITITNQKTQMLSRDKISVISRKLSMMIKQKCKNRMKR</sequence>
<reference evidence="5 6" key="1">
    <citation type="submission" date="2024-05" db="EMBL/GenBank/DDBJ databases">
        <authorList>
            <person name="Wallberg A."/>
        </authorList>
    </citation>
    <scope>NUCLEOTIDE SEQUENCE [LARGE SCALE GENOMIC DNA]</scope>
</reference>
<dbReference type="SUPFAM" id="SSF57850">
    <property type="entry name" value="RING/U-box"/>
    <property type="match status" value="1"/>
</dbReference>
<keyword evidence="6" id="KW-1185">Reference proteome</keyword>
<feature type="non-terminal residue" evidence="5">
    <location>
        <position position="1"/>
    </location>
</feature>
<feature type="domain" description="RING-type" evidence="4">
    <location>
        <begin position="5"/>
        <end position="48"/>
    </location>
</feature>
<proteinExistence type="predicted"/>
<name>A0AAV2SQE7_MEGNR</name>
<accession>A0AAV2SQE7</accession>
<dbReference type="Gene3D" id="3.30.40.10">
    <property type="entry name" value="Zinc/RING finger domain, C3HC4 (zinc finger)"/>
    <property type="match status" value="1"/>
</dbReference>
<evidence type="ECO:0000256" key="2">
    <source>
        <dbReference type="ARBA" id="ARBA00022833"/>
    </source>
</evidence>
<evidence type="ECO:0000313" key="5">
    <source>
        <dbReference type="EMBL" id="CAL4238060.1"/>
    </source>
</evidence>
<dbReference type="EMBL" id="CAXKWB010123178">
    <property type="protein sequence ID" value="CAL4238060.1"/>
    <property type="molecule type" value="Genomic_DNA"/>
</dbReference>
<evidence type="ECO:0000256" key="3">
    <source>
        <dbReference type="PROSITE-ProRule" id="PRU00175"/>
    </source>
</evidence>
<dbReference type="AlphaFoldDB" id="A0AAV2SQE7"/>
<keyword evidence="1 3" id="KW-0863">Zinc-finger</keyword>
<dbReference type="GO" id="GO:0008270">
    <property type="term" value="F:zinc ion binding"/>
    <property type="evidence" value="ECO:0007669"/>
    <property type="project" value="UniProtKB-KW"/>
</dbReference>
<dbReference type="InterPro" id="IPR001841">
    <property type="entry name" value="Znf_RING"/>
</dbReference>
<evidence type="ECO:0000259" key="4">
    <source>
        <dbReference type="PROSITE" id="PS50089"/>
    </source>
</evidence>
<evidence type="ECO:0000313" key="6">
    <source>
        <dbReference type="Proteomes" id="UP001497623"/>
    </source>
</evidence>
<dbReference type="Proteomes" id="UP001497623">
    <property type="component" value="Unassembled WGS sequence"/>
</dbReference>
<keyword evidence="1 3" id="KW-0479">Metal-binding</keyword>
<evidence type="ECO:0000256" key="1">
    <source>
        <dbReference type="ARBA" id="ARBA00022771"/>
    </source>
</evidence>
<dbReference type="InterPro" id="IPR013083">
    <property type="entry name" value="Znf_RING/FYVE/PHD"/>
</dbReference>